<feature type="compositionally biased region" description="Polar residues" evidence="1">
    <location>
        <begin position="140"/>
        <end position="151"/>
    </location>
</feature>
<evidence type="ECO:0000313" key="2">
    <source>
        <dbReference type="EMBL" id="EXL80754.1"/>
    </source>
</evidence>
<dbReference type="AlphaFoldDB" id="X0J6F9"/>
<reference evidence="2" key="2">
    <citation type="submission" date="2012-05" db="EMBL/GenBank/DDBJ databases">
        <title>The Genome Annotation of Fusarium oxysporum PHW808.</title>
        <authorList>
            <consortium name="The Broad Institute Genomics Platform"/>
            <person name="Ma L.-J."/>
            <person name="Corby-Kistler H."/>
            <person name="Broz K."/>
            <person name="Gale L.R."/>
            <person name="Jonkers W."/>
            <person name="O'Donnell K."/>
            <person name="Ploetz R."/>
            <person name="Steinberg C."/>
            <person name="Schwartz D.C."/>
            <person name="VanEtten H."/>
            <person name="Zhou S."/>
            <person name="Young S.K."/>
            <person name="Zeng Q."/>
            <person name="Gargeya S."/>
            <person name="Fitzgerald M."/>
            <person name="Abouelleil A."/>
            <person name="Alvarado L."/>
            <person name="Chapman S.B."/>
            <person name="Gainer-Dewar J."/>
            <person name="Goldberg J."/>
            <person name="Griggs A."/>
            <person name="Gujja S."/>
            <person name="Hansen M."/>
            <person name="Howarth C."/>
            <person name="Imamovic A."/>
            <person name="Ireland A."/>
            <person name="Larimer J."/>
            <person name="McCowan C."/>
            <person name="Murphy C."/>
            <person name="Pearson M."/>
            <person name="Poon T.W."/>
            <person name="Priest M."/>
            <person name="Roberts A."/>
            <person name="Saif S."/>
            <person name="Shea T."/>
            <person name="Sykes S."/>
            <person name="Wortman J."/>
            <person name="Nusbaum C."/>
            <person name="Birren B."/>
        </authorList>
    </citation>
    <scope>NUCLEOTIDE SEQUENCE</scope>
    <source>
        <strain evidence="2">54008</strain>
    </source>
</reference>
<proteinExistence type="predicted"/>
<accession>X0J6F9</accession>
<protein>
    <submittedName>
        <fullName evidence="2">Uncharacterized protein</fullName>
    </submittedName>
</protein>
<dbReference type="Proteomes" id="UP000030676">
    <property type="component" value="Unassembled WGS sequence"/>
</dbReference>
<reference evidence="2" key="1">
    <citation type="submission" date="2011-11" db="EMBL/GenBank/DDBJ databases">
        <title>The Genome Sequence of Fusarium oxysporum PHW808.</title>
        <authorList>
            <consortium name="The Broad Institute Genome Sequencing Platform"/>
            <person name="Ma L.-J."/>
            <person name="Gale L.R."/>
            <person name="Schwartz D.C."/>
            <person name="Zhou S."/>
            <person name="Corby-Kistler H."/>
            <person name="Young S.K."/>
            <person name="Zeng Q."/>
            <person name="Gargeya S."/>
            <person name="Fitzgerald M."/>
            <person name="Haas B."/>
            <person name="Abouelleil A."/>
            <person name="Alvarado L."/>
            <person name="Arachchi H.M."/>
            <person name="Berlin A."/>
            <person name="Brown A."/>
            <person name="Chapman S.B."/>
            <person name="Chen Z."/>
            <person name="Dunbar C."/>
            <person name="Freedman E."/>
            <person name="Gearin G."/>
            <person name="Goldberg J."/>
            <person name="Griggs A."/>
            <person name="Gujja S."/>
            <person name="Heiman D."/>
            <person name="Howarth C."/>
            <person name="Larson L."/>
            <person name="Lui A."/>
            <person name="MacDonald P.J.P."/>
            <person name="Montmayeur A."/>
            <person name="Murphy C."/>
            <person name="Neiman D."/>
            <person name="Pearson M."/>
            <person name="Priest M."/>
            <person name="Roberts A."/>
            <person name="Saif S."/>
            <person name="Shea T."/>
            <person name="Shenoy N."/>
            <person name="Sisk P."/>
            <person name="Stolte C."/>
            <person name="Sykes S."/>
            <person name="Wortman J."/>
            <person name="Nusbaum C."/>
            <person name="Birren B."/>
        </authorList>
    </citation>
    <scope>NUCLEOTIDE SEQUENCE [LARGE SCALE GENOMIC DNA]</scope>
    <source>
        <strain evidence="2">54008</strain>
    </source>
</reference>
<gene>
    <name evidence="2" type="ORF">FOPG_05753</name>
</gene>
<feature type="region of interest" description="Disordered" evidence="1">
    <location>
        <begin position="121"/>
        <end position="151"/>
    </location>
</feature>
<evidence type="ECO:0000256" key="1">
    <source>
        <dbReference type="SAM" id="MobiDB-lite"/>
    </source>
</evidence>
<dbReference type="HOGENOM" id="CLU_1731541_0_0_1"/>
<dbReference type="EMBL" id="JH658827">
    <property type="protein sequence ID" value="EXL80754.1"/>
    <property type="molecule type" value="Genomic_DNA"/>
</dbReference>
<feature type="compositionally biased region" description="Basic residues" evidence="1">
    <location>
        <begin position="129"/>
        <end position="139"/>
    </location>
</feature>
<organism evidence="2">
    <name type="scientific">Fusarium oxysporum f. sp. conglutinans race 2 54008</name>
    <dbReference type="NCBI Taxonomy" id="1089457"/>
    <lineage>
        <taxon>Eukaryota</taxon>
        <taxon>Fungi</taxon>
        <taxon>Dikarya</taxon>
        <taxon>Ascomycota</taxon>
        <taxon>Pezizomycotina</taxon>
        <taxon>Sordariomycetes</taxon>
        <taxon>Hypocreomycetidae</taxon>
        <taxon>Hypocreales</taxon>
        <taxon>Nectriaceae</taxon>
        <taxon>Fusarium</taxon>
        <taxon>Fusarium oxysporum species complex</taxon>
    </lineage>
</organism>
<sequence length="151" mass="17604">METPPDLGSWHKETPASRLSLPHNALIQFIKFQSGNLSTRPVFSLPYPLYCSPTENIKLTAPHHRQPWATSAERQSQRLFRSRAESWAPLPLQPLAQRRFQKRSEARQGLWEVVQLRKLQERRMTPGGKPRKLQRRAQKHPQSQAESCRHN</sequence>
<name>X0J6F9_FUSOX</name>